<feature type="compositionally biased region" description="Basic and acidic residues" evidence="5">
    <location>
        <begin position="287"/>
        <end position="298"/>
    </location>
</feature>
<protein>
    <recommendedName>
        <fullName evidence="6">MYND-type domain-containing protein</fullName>
    </recommendedName>
</protein>
<keyword evidence="1" id="KW-0479">Metal-binding</keyword>
<dbReference type="Gene3D" id="6.10.140.2220">
    <property type="match status" value="1"/>
</dbReference>
<dbReference type="InterPro" id="IPR002893">
    <property type="entry name" value="Znf_MYND"/>
</dbReference>
<dbReference type="EMBL" id="AGNL01008068">
    <property type="protein sequence ID" value="EJK70771.1"/>
    <property type="molecule type" value="Genomic_DNA"/>
</dbReference>
<keyword evidence="8" id="KW-1185">Reference proteome</keyword>
<evidence type="ECO:0000256" key="3">
    <source>
        <dbReference type="ARBA" id="ARBA00022833"/>
    </source>
</evidence>
<feature type="region of interest" description="Disordered" evidence="5">
    <location>
        <begin position="286"/>
        <end position="306"/>
    </location>
</feature>
<reference evidence="7 8" key="1">
    <citation type="journal article" date="2012" name="Genome Biol.">
        <title>Genome and low-iron response of an oceanic diatom adapted to chronic iron limitation.</title>
        <authorList>
            <person name="Lommer M."/>
            <person name="Specht M."/>
            <person name="Roy A.S."/>
            <person name="Kraemer L."/>
            <person name="Andreson R."/>
            <person name="Gutowska M.A."/>
            <person name="Wolf J."/>
            <person name="Bergner S.V."/>
            <person name="Schilhabel M.B."/>
            <person name="Klostermeier U.C."/>
            <person name="Beiko R.G."/>
            <person name="Rosenstiel P."/>
            <person name="Hippler M."/>
            <person name="Laroche J."/>
        </authorList>
    </citation>
    <scope>NUCLEOTIDE SEQUENCE [LARGE SCALE GENOMIC DNA]</scope>
    <source>
        <strain evidence="7 8">CCMP1005</strain>
    </source>
</reference>
<dbReference type="Pfam" id="PF01753">
    <property type="entry name" value="zf-MYND"/>
    <property type="match status" value="1"/>
</dbReference>
<dbReference type="AlphaFoldDB" id="K0TBH6"/>
<dbReference type="InterPro" id="IPR006597">
    <property type="entry name" value="Sel1-like"/>
</dbReference>
<evidence type="ECO:0000313" key="7">
    <source>
        <dbReference type="EMBL" id="EJK70771.1"/>
    </source>
</evidence>
<dbReference type="PROSITE" id="PS01360">
    <property type="entry name" value="ZF_MYND_1"/>
    <property type="match status" value="1"/>
</dbReference>
<dbReference type="SUPFAM" id="SSF81901">
    <property type="entry name" value="HCP-like"/>
    <property type="match status" value="1"/>
</dbReference>
<gene>
    <name evidence="7" type="ORF">THAOC_07843</name>
</gene>
<evidence type="ECO:0000256" key="5">
    <source>
        <dbReference type="SAM" id="MobiDB-lite"/>
    </source>
</evidence>
<comment type="caution">
    <text evidence="7">The sequence shown here is derived from an EMBL/GenBank/DDBJ whole genome shotgun (WGS) entry which is preliminary data.</text>
</comment>
<feature type="domain" description="MYND-type" evidence="6">
    <location>
        <begin position="15"/>
        <end position="56"/>
    </location>
</feature>
<dbReference type="SUPFAM" id="SSF144232">
    <property type="entry name" value="HIT/MYND zinc finger-like"/>
    <property type="match status" value="1"/>
</dbReference>
<sequence length="306" mass="33987">MATSCVPVVTAADVCANCGREDGDGVKLKNCTACLLVKYCGVDCQKAHRKQHKKACKERAAELKDERLYSQGHERLVEDFCPICTLPVPEPFWEHAWVNVCCMKRVCKGCVYAASKMGINDKCEFCRTPAPKNNAESLARIQARVGKKDPDAIMYLGDQYMEGGHGLAKDVSRAVELWTEAAELGSAGAYYALGVAYRNGLGVEKDVAREVSFHEKAAMLGHVQARYNLGCHENDLGNFGRGVRHFLISAKMGYELSLEGIKVMFTQGLATKSQYAEALKGYQDAMEEMKSPDREQAKKHPRFWMK</sequence>
<evidence type="ECO:0000256" key="4">
    <source>
        <dbReference type="PROSITE-ProRule" id="PRU00134"/>
    </source>
</evidence>
<evidence type="ECO:0000256" key="2">
    <source>
        <dbReference type="ARBA" id="ARBA00022771"/>
    </source>
</evidence>
<dbReference type="SMART" id="SM00671">
    <property type="entry name" value="SEL1"/>
    <property type="match status" value="3"/>
</dbReference>
<keyword evidence="2 4" id="KW-0863">Zinc-finger</keyword>
<dbReference type="InterPro" id="IPR052748">
    <property type="entry name" value="ISR_Activator"/>
</dbReference>
<dbReference type="Pfam" id="PF08238">
    <property type="entry name" value="Sel1"/>
    <property type="match status" value="2"/>
</dbReference>
<dbReference type="PROSITE" id="PS50865">
    <property type="entry name" value="ZF_MYND_2"/>
    <property type="match status" value="1"/>
</dbReference>
<dbReference type="PANTHER" id="PTHR45011">
    <property type="entry name" value="DAP3-BINDING CELL DEATH ENHANCER 1"/>
    <property type="match status" value="1"/>
</dbReference>
<dbReference type="OrthoDB" id="2148946at2759"/>
<name>K0TBH6_THAOC</name>
<dbReference type="InterPro" id="IPR011990">
    <property type="entry name" value="TPR-like_helical_dom_sf"/>
</dbReference>
<proteinExistence type="predicted"/>
<dbReference type="GO" id="GO:0008270">
    <property type="term" value="F:zinc ion binding"/>
    <property type="evidence" value="ECO:0007669"/>
    <property type="project" value="UniProtKB-KW"/>
</dbReference>
<dbReference type="Proteomes" id="UP000266841">
    <property type="component" value="Unassembled WGS sequence"/>
</dbReference>
<keyword evidence="3" id="KW-0862">Zinc</keyword>
<organism evidence="7 8">
    <name type="scientific">Thalassiosira oceanica</name>
    <name type="common">Marine diatom</name>
    <dbReference type="NCBI Taxonomy" id="159749"/>
    <lineage>
        <taxon>Eukaryota</taxon>
        <taxon>Sar</taxon>
        <taxon>Stramenopiles</taxon>
        <taxon>Ochrophyta</taxon>
        <taxon>Bacillariophyta</taxon>
        <taxon>Coscinodiscophyceae</taxon>
        <taxon>Thalassiosirophycidae</taxon>
        <taxon>Thalassiosirales</taxon>
        <taxon>Thalassiosiraceae</taxon>
        <taxon>Thalassiosira</taxon>
    </lineage>
</organism>
<evidence type="ECO:0000256" key="1">
    <source>
        <dbReference type="ARBA" id="ARBA00022723"/>
    </source>
</evidence>
<evidence type="ECO:0000259" key="6">
    <source>
        <dbReference type="PROSITE" id="PS50865"/>
    </source>
</evidence>
<dbReference type="PANTHER" id="PTHR45011:SF1">
    <property type="entry name" value="DAP3-BINDING CELL DEATH ENHANCER 1"/>
    <property type="match status" value="1"/>
</dbReference>
<accession>K0TBH6</accession>
<evidence type="ECO:0000313" key="8">
    <source>
        <dbReference type="Proteomes" id="UP000266841"/>
    </source>
</evidence>
<dbReference type="Gene3D" id="1.25.40.10">
    <property type="entry name" value="Tetratricopeptide repeat domain"/>
    <property type="match status" value="1"/>
</dbReference>